<evidence type="ECO:0000256" key="3">
    <source>
        <dbReference type="ARBA" id="ARBA00022452"/>
    </source>
</evidence>
<organism evidence="15 16">
    <name type="scientific">Sphingobium jiangsuense</name>
    <dbReference type="NCBI Taxonomy" id="870476"/>
    <lineage>
        <taxon>Bacteria</taxon>
        <taxon>Pseudomonadati</taxon>
        <taxon>Pseudomonadota</taxon>
        <taxon>Alphaproteobacteria</taxon>
        <taxon>Sphingomonadales</taxon>
        <taxon>Sphingomonadaceae</taxon>
        <taxon>Sphingobium</taxon>
    </lineage>
</organism>
<gene>
    <name evidence="15" type="ORF">GGR43_001694</name>
</gene>
<evidence type="ECO:0000256" key="1">
    <source>
        <dbReference type="ARBA" id="ARBA00004571"/>
    </source>
</evidence>
<reference evidence="15 16" key="1">
    <citation type="submission" date="2020-08" db="EMBL/GenBank/DDBJ databases">
        <title>Genomic Encyclopedia of Type Strains, Phase IV (KMG-IV): sequencing the most valuable type-strain genomes for metagenomic binning, comparative biology and taxonomic classification.</title>
        <authorList>
            <person name="Goeker M."/>
        </authorList>
    </citation>
    <scope>NUCLEOTIDE SEQUENCE [LARGE SCALE GENOMIC DNA]</scope>
    <source>
        <strain evidence="15 16">DSM 26189</strain>
    </source>
</reference>
<keyword evidence="9 11" id="KW-0472">Membrane</keyword>
<protein>
    <submittedName>
        <fullName evidence="15">Iron complex outermembrane receptor protein</fullName>
    </submittedName>
</protein>
<feature type="domain" description="TonB-dependent receptor-like beta-barrel" evidence="13">
    <location>
        <begin position="285"/>
        <end position="738"/>
    </location>
</feature>
<evidence type="ECO:0000256" key="5">
    <source>
        <dbReference type="ARBA" id="ARBA00022692"/>
    </source>
</evidence>
<evidence type="ECO:0000256" key="6">
    <source>
        <dbReference type="ARBA" id="ARBA00023004"/>
    </source>
</evidence>
<dbReference type="InterPro" id="IPR036942">
    <property type="entry name" value="Beta-barrel_TonB_sf"/>
</dbReference>
<accession>A0A7W6FQG0</accession>
<dbReference type="PANTHER" id="PTHR32552:SF81">
    <property type="entry name" value="TONB-DEPENDENT OUTER MEMBRANE RECEPTOR"/>
    <property type="match status" value="1"/>
</dbReference>
<dbReference type="GO" id="GO:0009279">
    <property type="term" value="C:cell outer membrane"/>
    <property type="evidence" value="ECO:0007669"/>
    <property type="project" value="UniProtKB-SubCell"/>
</dbReference>
<evidence type="ECO:0000259" key="13">
    <source>
        <dbReference type="Pfam" id="PF00593"/>
    </source>
</evidence>
<evidence type="ECO:0000256" key="10">
    <source>
        <dbReference type="ARBA" id="ARBA00023237"/>
    </source>
</evidence>
<name>A0A7W6FQG0_9SPHN</name>
<keyword evidence="5 11" id="KW-0812">Transmembrane</keyword>
<evidence type="ECO:0000256" key="8">
    <source>
        <dbReference type="ARBA" id="ARBA00023077"/>
    </source>
</evidence>
<dbReference type="PANTHER" id="PTHR32552">
    <property type="entry name" value="FERRICHROME IRON RECEPTOR-RELATED"/>
    <property type="match status" value="1"/>
</dbReference>
<evidence type="ECO:0000313" key="15">
    <source>
        <dbReference type="EMBL" id="MBB3925979.1"/>
    </source>
</evidence>
<comment type="similarity">
    <text evidence="11 12">Belongs to the TonB-dependent receptor family.</text>
</comment>
<keyword evidence="8 12" id="KW-0798">TonB box</keyword>
<evidence type="ECO:0000256" key="2">
    <source>
        <dbReference type="ARBA" id="ARBA00022448"/>
    </source>
</evidence>
<evidence type="ECO:0000256" key="12">
    <source>
        <dbReference type="RuleBase" id="RU003357"/>
    </source>
</evidence>
<keyword evidence="2 11" id="KW-0813">Transport</keyword>
<evidence type="ECO:0000313" key="16">
    <source>
        <dbReference type="Proteomes" id="UP000571950"/>
    </source>
</evidence>
<dbReference type="AlphaFoldDB" id="A0A7W6FQG0"/>
<keyword evidence="10 11" id="KW-0998">Cell outer membrane</keyword>
<feature type="domain" description="TonB-dependent receptor plug" evidence="14">
    <location>
        <begin position="47"/>
        <end position="151"/>
    </location>
</feature>
<dbReference type="Gene3D" id="2.40.170.20">
    <property type="entry name" value="TonB-dependent receptor, beta-barrel domain"/>
    <property type="match status" value="1"/>
</dbReference>
<proteinExistence type="inferred from homology"/>
<evidence type="ECO:0000256" key="4">
    <source>
        <dbReference type="ARBA" id="ARBA00022496"/>
    </source>
</evidence>
<evidence type="ECO:0000256" key="7">
    <source>
        <dbReference type="ARBA" id="ARBA00023065"/>
    </source>
</evidence>
<keyword evidence="3 11" id="KW-1134">Transmembrane beta strand</keyword>
<evidence type="ECO:0000256" key="11">
    <source>
        <dbReference type="PROSITE-ProRule" id="PRU01360"/>
    </source>
</evidence>
<dbReference type="InterPro" id="IPR012910">
    <property type="entry name" value="Plug_dom"/>
</dbReference>
<keyword evidence="16" id="KW-1185">Reference proteome</keyword>
<evidence type="ECO:0000256" key="9">
    <source>
        <dbReference type="ARBA" id="ARBA00023136"/>
    </source>
</evidence>
<dbReference type="PROSITE" id="PS52016">
    <property type="entry name" value="TONB_DEPENDENT_REC_3"/>
    <property type="match status" value="1"/>
</dbReference>
<dbReference type="InterPro" id="IPR039426">
    <property type="entry name" value="TonB-dep_rcpt-like"/>
</dbReference>
<dbReference type="GO" id="GO:0006826">
    <property type="term" value="P:iron ion transport"/>
    <property type="evidence" value="ECO:0007669"/>
    <property type="project" value="UniProtKB-KW"/>
</dbReference>
<keyword evidence="4" id="KW-0410">Iron transport</keyword>
<dbReference type="InterPro" id="IPR000531">
    <property type="entry name" value="Beta-barrel_TonB"/>
</dbReference>
<dbReference type="EMBL" id="JACIDT010000005">
    <property type="protein sequence ID" value="MBB3925979.1"/>
    <property type="molecule type" value="Genomic_DNA"/>
</dbReference>
<keyword evidence="7" id="KW-0406">Ion transport</keyword>
<keyword evidence="6" id="KW-0408">Iron</keyword>
<dbReference type="Pfam" id="PF00593">
    <property type="entry name" value="TonB_dep_Rec_b-barrel"/>
    <property type="match status" value="1"/>
</dbReference>
<sequence length="774" mass="82454">MAIVPAPVLAQTAQPGGAGETGTVETGDNGGLVDIVVTAQQRGENLQRAAVPVSVVTGADLVKSGTTGLGALTSVPALQVAAGGQGNLVFIRGVGNFSFLPSSDPAAAFNYDGIYVGRSSSTVGNFFDLERIEVLKGPQGTLYGRNATAGAINVLPVQPKLGETSGYAMASYGNYDAINAEGAVNVGLGDNAGFRLSGSYTKHDGYLRDGTTADDSGAVRAQLKVELSPALTVRLSADYAHQGGVAGGATYLGKYAFDATAGRFVVTPSGFAPGEGLSTPAASAYRTSNGAAGTLPGRFLDPLARLPYSNFDIYGAHAQIDLQTSIGTLTLIPAWRHARKDNFNVQSGQNVGNLQDSDQYSVEARLVSNPGRRIDYILGAYYFSERIDDDTHNSTGAVANFLTARYTTKSPSAYARLTFHATDWLRFTGGLRYTEDRKTFTSLARTLQLSCTVPANCPTMPLMPYTRTFGEQPVRPAVNGGTAPFAPGVIVRLLETPAAGSAKTDKLTWRGAVELDVGPSSMLYASAETGYRAGGFNNDAPYAPENITAYTIGMKNRFFGNRFQLNAELFDWKYKDQQLSFLGIDGTGRVGVITRNIGRSSIRGAEVEALARPLANTTLRAAVQYVDATYKSFVYQTPARPFVGCNVTPTGALFTVDCSGKRLFNSPKWTLNLAAQQVIPLGDLQLTIDADTQYRSSRETGFEYIAEERQGATWISNAQISLGQADGRWSIAAFVRNIENDRYQIYATPVPGSNLIAGIDATPRTYGVRLATRF</sequence>
<keyword evidence="15" id="KW-0675">Receptor</keyword>
<dbReference type="Proteomes" id="UP000571950">
    <property type="component" value="Unassembled WGS sequence"/>
</dbReference>
<comment type="subcellular location">
    <subcellularLocation>
        <location evidence="1 11">Cell outer membrane</location>
        <topology evidence="1 11">Multi-pass membrane protein</topology>
    </subcellularLocation>
</comment>
<dbReference type="Pfam" id="PF07715">
    <property type="entry name" value="Plug"/>
    <property type="match status" value="1"/>
</dbReference>
<evidence type="ECO:0000259" key="14">
    <source>
        <dbReference type="Pfam" id="PF07715"/>
    </source>
</evidence>
<comment type="caution">
    <text evidence="15">The sequence shown here is derived from an EMBL/GenBank/DDBJ whole genome shotgun (WGS) entry which is preliminary data.</text>
</comment>
<dbReference type="SUPFAM" id="SSF56935">
    <property type="entry name" value="Porins"/>
    <property type="match status" value="1"/>
</dbReference>